<proteinExistence type="evidence at transcript level"/>
<reference evidence="1" key="1">
    <citation type="journal article" date="2008" name="BMC Genomics">
        <title>A conifer genomics resource of 200,000 spruce (Picea spp.) ESTs and 6,464 high-quality, sequence-finished full-length cDNAs for Sitka spruce (Picea sitchensis).</title>
        <authorList>
            <person name="Ralph S.G."/>
            <person name="Chun H.J."/>
            <person name="Kolosova N."/>
            <person name="Cooper D."/>
            <person name="Oddy C."/>
            <person name="Ritland C.E."/>
            <person name="Kirkpatrick R."/>
            <person name="Moore R."/>
            <person name="Barber S."/>
            <person name="Holt R.A."/>
            <person name="Jones S.J."/>
            <person name="Marra M.A."/>
            <person name="Douglas C.J."/>
            <person name="Ritland K."/>
            <person name="Bohlmann J."/>
        </authorList>
    </citation>
    <scope>NUCLEOTIDE SEQUENCE</scope>
    <source>
        <tissue evidence="1">Bark</tissue>
    </source>
</reference>
<organism evidence="1">
    <name type="scientific">Picea sitchensis</name>
    <name type="common">Sitka spruce</name>
    <name type="synonym">Pinus sitchensis</name>
    <dbReference type="NCBI Taxonomy" id="3332"/>
    <lineage>
        <taxon>Eukaryota</taxon>
        <taxon>Viridiplantae</taxon>
        <taxon>Streptophyta</taxon>
        <taxon>Embryophyta</taxon>
        <taxon>Tracheophyta</taxon>
        <taxon>Spermatophyta</taxon>
        <taxon>Pinopsida</taxon>
        <taxon>Pinidae</taxon>
        <taxon>Conifers I</taxon>
        <taxon>Pinales</taxon>
        <taxon>Pinaceae</taxon>
        <taxon>Picea</taxon>
    </lineage>
</organism>
<sequence length="64" mass="7625">MHHCHKGYSTRWRNNPKAMLYYLKEHAYGGILELCFIVLKDIQQDGGILERCFIVLKKMHMEES</sequence>
<dbReference type="AlphaFoldDB" id="A9NSP2"/>
<protein>
    <submittedName>
        <fullName evidence="1">Uncharacterized protein</fullName>
    </submittedName>
</protein>
<dbReference type="EMBL" id="EF084333">
    <property type="protein sequence ID" value="ABK23653.1"/>
    <property type="molecule type" value="mRNA"/>
</dbReference>
<name>A9NSP2_PICSI</name>
<accession>A9NSP2</accession>
<evidence type="ECO:0000313" key="1">
    <source>
        <dbReference type="EMBL" id="ABK23653.1"/>
    </source>
</evidence>